<dbReference type="CDD" id="cd01821">
    <property type="entry name" value="Rhamnogalacturan_acetylesterase_like"/>
    <property type="match status" value="1"/>
</dbReference>
<evidence type="ECO:0000313" key="7">
    <source>
        <dbReference type="Proteomes" id="UP001302806"/>
    </source>
</evidence>
<dbReference type="PANTHER" id="PTHR43695">
    <property type="entry name" value="PUTATIVE (AFU_ORTHOLOGUE AFUA_2G17250)-RELATED"/>
    <property type="match status" value="1"/>
</dbReference>
<dbReference type="RefSeq" id="WP_415865144.1">
    <property type="nucleotide sequence ID" value="NZ_CP134537.1"/>
</dbReference>
<evidence type="ECO:0000256" key="2">
    <source>
        <dbReference type="ARBA" id="ARBA00022729"/>
    </source>
</evidence>
<dbReference type="InterPro" id="IPR026444">
    <property type="entry name" value="Secre_tail"/>
</dbReference>
<dbReference type="PANTHER" id="PTHR43695:SF1">
    <property type="entry name" value="RHAMNOGALACTURONAN ACETYLESTERASE"/>
    <property type="match status" value="1"/>
</dbReference>
<sequence length="337" mass="38163">MYLLRFKYFIIIALLCGLVNAQTPTLFLIGDSTCSDYSPSYYPRTGWGTKISDYFDNNIVQFDNRALSGRSSKSFYDEGAWAGVLYNIKSGDFLIIQFGHNDEKTTDALRYTDPYTTYQEYLKKYIDEARAKGAYPILATSIYRNYWNGDGVTMNDSHGDYPPAMRALATQENVPLVDAHVLSKTLFESLGKDYCTNQVFMNIAIGEYPTNYPNGRSDNTHLRENGANKISKVIADELSSLSNTYSYLSVFSNVLGVNNFELNHQDINLKAIHGDIKITSTTNINHLEIYDLLGRVRFQKDNLYNLEIDAKNWGSGVYLAKFDSSGQIMSKKFIISN</sequence>
<dbReference type="NCBIfam" id="TIGR04183">
    <property type="entry name" value="Por_Secre_tail"/>
    <property type="match status" value="1"/>
</dbReference>
<evidence type="ECO:0000256" key="3">
    <source>
        <dbReference type="ARBA" id="ARBA00022801"/>
    </source>
</evidence>
<dbReference type="SUPFAM" id="SSF52266">
    <property type="entry name" value="SGNH hydrolase"/>
    <property type="match status" value="1"/>
</dbReference>
<dbReference type="EMBL" id="CP134537">
    <property type="protein sequence ID" value="WNH08486.1"/>
    <property type="molecule type" value="Genomic_DNA"/>
</dbReference>
<dbReference type="Proteomes" id="UP001302806">
    <property type="component" value="Chromosome"/>
</dbReference>
<feature type="domain" description="Secretion system C-terminal sorting" evidence="5">
    <location>
        <begin position="275"/>
        <end position="335"/>
    </location>
</feature>
<dbReference type="InterPro" id="IPR013830">
    <property type="entry name" value="SGNH_hydro"/>
</dbReference>
<organism evidence="6 7">
    <name type="scientific">Thalassobellus suaedae</name>
    <dbReference type="NCBI Taxonomy" id="3074124"/>
    <lineage>
        <taxon>Bacteria</taxon>
        <taxon>Pseudomonadati</taxon>
        <taxon>Bacteroidota</taxon>
        <taxon>Flavobacteriia</taxon>
        <taxon>Flavobacteriales</taxon>
        <taxon>Flavobacteriaceae</taxon>
        <taxon>Thalassobellus</taxon>
    </lineage>
</organism>
<comment type="similarity">
    <text evidence="1">Belongs to the 'GDSL' lipolytic enzyme family.</text>
</comment>
<dbReference type="InterPro" id="IPR037459">
    <property type="entry name" value="RhgT-like"/>
</dbReference>
<dbReference type="Pfam" id="PF18962">
    <property type="entry name" value="Por_Secre_tail"/>
    <property type="match status" value="1"/>
</dbReference>
<dbReference type="InterPro" id="IPR036514">
    <property type="entry name" value="SGNH_hydro_sf"/>
</dbReference>
<dbReference type="Pfam" id="PF13472">
    <property type="entry name" value="Lipase_GDSL_2"/>
    <property type="match status" value="1"/>
</dbReference>
<name>A0ABY9XRD7_9FLAO</name>
<evidence type="ECO:0000256" key="1">
    <source>
        <dbReference type="ARBA" id="ARBA00008668"/>
    </source>
</evidence>
<reference evidence="6 7" key="1">
    <citation type="submission" date="2023-09" db="EMBL/GenBank/DDBJ databases">
        <title>Thalassobella suaedae gen. nov., sp. nov., a marine bacterium of the family Flavobacteriaceae isolated from a halophyte Suaeda japonica.</title>
        <authorList>
            <person name="Lee S.Y."/>
            <person name="Hwang C.Y."/>
        </authorList>
    </citation>
    <scope>NUCLEOTIDE SEQUENCE [LARGE SCALE GENOMIC DNA]</scope>
    <source>
        <strain evidence="6 7">HL-DH14</strain>
    </source>
</reference>
<accession>A0ABY9XRD7</accession>
<evidence type="ECO:0000259" key="4">
    <source>
        <dbReference type="Pfam" id="PF13472"/>
    </source>
</evidence>
<proteinExistence type="inferred from homology"/>
<protein>
    <submittedName>
        <fullName evidence="6">GDSL-type esterase/lipase family protein</fullName>
    </submittedName>
</protein>
<dbReference type="Gene3D" id="3.40.50.1110">
    <property type="entry name" value="SGNH hydrolase"/>
    <property type="match status" value="1"/>
</dbReference>
<feature type="domain" description="SGNH hydrolase-type esterase" evidence="4">
    <location>
        <begin position="28"/>
        <end position="180"/>
    </location>
</feature>
<evidence type="ECO:0000313" key="6">
    <source>
        <dbReference type="EMBL" id="WNH08486.1"/>
    </source>
</evidence>
<keyword evidence="3" id="KW-0378">Hydrolase</keyword>
<gene>
    <name evidence="6" type="ORF">RHP51_15355</name>
</gene>
<keyword evidence="2" id="KW-0732">Signal</keyword>
<evidence type="ECO:0000259" key="5">
    <source>
        <dbReference type="Pfam" id="PF18962"/>
    </source>
</evidence>